<gene>
    <name evidence="1" type="ORF">HGM15179_010429</name>
</gene>
<dbReference type="OrthoDB" id="10581815at2759"/>
<dbReference type="AlphaFoldDB" id="A0A8K1GDD7"/>
<proteinExistence type="predicted"/>
<keyword evidence="2" id="KW-1185">Reference proteome</keyword>
<dbReference type="Proteomes" id="UP000796761">
    <property type="component" value="Unassembled WGS sequence"/>
</dbReference>
<reference evidence="1" key="1">
    <citation type="submission" date="2019-04" db="EMBL/GenBank/DDBJ databases">
        <title>Genome assembly of Zosterops borbonicus 15179.</title>
        <authorList>
            <person name="Leroy T."/>
            <person name="Anselmetti Y."/>
            <person name="Tilak M.-K."/>
            <person name="Nabholz B."/>
        </authorList>
    </citation>
    <scope>NUCLEOTIDE SEQUENCE</scope>
    <source>
        <strain evidence="1">HGM_15179</strain>
        <tissue evidence="1">Muscle</tissue>
    </source>
</reference>
<comment type="caution">
    <text evidence="1">The sequence shown here is derived from an EMBL/GenBank/DDBJ whole genome shotgun (WGS) entry which is preliminary data.</text>
</comment>
<accession>A0A8K1GDD7</accession>
<protein>
    <submittedName>
        <fullName evidence="1">Uncharacterized protein</fullName>
    </submittedName>
</protein>
<dbReference type="EMBL" id="SWJQ01000303">
    <property type="protein sequence ID" value="TRZ16656.1"/>
    <property type="molecule type" value="Genomic_DNA"/>
</dbReference>
<organism evidence="1 2">
    <name type="scientific">Zosterops borbonicus</name>
    <dbReference type="NCBI Taxonomy" id="364589"/>
    <lineage>
        <taxon>Eukaryota</taxon>
        <taxon>Metazoa</taxon>
        <taxon>Chordata</taxon>
        <taxon>Craniata</taxon>
        <taxon>Vertebrata</taxon>
        <taxon>Euteleostomi</taxon>
        <taxon>Archelosauria</taxon>
        <taxon>Archosauria</taxon>
        <taxon>Dinosauria</taxon>
        <taxon>Saurischia</taxon>
        <taxon>Theropoda</taxon>
        <taxon>Coelurosauria</taxon>
        <taxon>Aves</taxon>
        <taxon>Neognathae</taxon>
        <taxon>Neoaves</taxon>
        <taxon>Telluraves</taxon>
        <taxon>Australaves</taxon>
        <taxon>Passeriformes</taxon>
        <taxon>Sylvioidea</taxon>
        <taxon>Zosteropidae</taxon>
        <taxon>Zosterops</taxon>
    </lineage>
</organism>
<evidence type="ECO:0000313" key="1">
    <source>
        <dbReference type="EMBL" id="TRZ16656.1"/>
    </source>
</evidence>
<name>A0A8K1GDD7_9PASS</name>
<evidence type="ECO:0000313" key="2">
    <source>
        <dbReference type="Proteomes" id="UP000796761"/>
    </source>
</evidence>
<sequence length="135" mass="15102">MWFCWSRDDPVEGSSGAEMGLVSLWESSANRLCWGSECQGEGQIDGLLVWPVGSERCQPCPPIAGQTPNSINTLNPKINFFCFLVSQPDGDSAFLTFPKTSFETEELNILGSVDMTFCTKFNYTEKDQLQPWFRG</sequence>